<dbReference type="InterPro" id="IPR001932">
    <property type="entry name" value="PPM-type_phosphatase-like_dom"/>
</dbReference>
<proteinExistence type="predicted"/>
<keyword evidence="3" id="KW-0378">Hydrolase</keyword>
<evidence type="ECO:0000256" key="1">
    <source>
        <dbReference type="SAM" id="MobiDB-lite"/>
    </source>
</evidence>
<evidence type="ECO:0000259" key="2">
    <source>
        <dbReference type="PROSITE" id="PS51746"/>
    </source>
</evidence>
<dbReference type="CDD" id="cd00143">
    <property type="entry name" value="PP2Cc"/>
    <property type="match status" value="1"/>
</dbReference>
<dbReference type="EC" id="3.1.3.16" evidence="3"/>
<dbReference type="RefSeq" id="WP_388009957.1">
    <property type="nucleotide sequence ID" value="NZ_JBHUEE010000010.1"/>
</dbReference>
<comment type="caution">
    <text evidence="3">The sequence shown here is derived from an EMBL/GenBank/DDBJ whole genome shotgun (WGS) entry which is preliminary data.</text>
</comment>
<reference evidence="4" key="1">
    <citation type="journal article" date="2019" name="Int. J. Syst. Evol. Microbiol.">
        <title>The Global Catalogue of Microorganisms (GCM) 10K type strain sequencing project: providing services to taxonomists for standard genome sequencing and annotation.</title>
        <authorList>
            <consortium name="The Broad Institute Genomics Platform"/>
            <consortium name="The Broad Institute Genome Sequencing Center for Infectious Disease"/>
            <person name="Wu L."/>
            <person name="Ma J."/>
        </authorList>
    </citation>
    <scope>NUCLEOTIDE SEQUENCE [LARGE SCALE GENOMIC DNA]</scope>
    <source>
        <strain evidence="4">JCM 17130</strain>
    </source>
</reference>
<protein>
    <submittedName>
        <fullName evidence="3">PP2C family protein-serine/threonine phosphatase</fullName>
        <ecNumber evidence="3">3.1.3.16</ecNumber>
    </submittedName>
</protein>
<dbReference type="GO" id="GO:0004722">
    <property type="term" value="F:protein serine/threonine phosphatase activity"/>
    <property type="evidence" value="ECO:0007669"/>
    <property type="project" value="UniProtKB-EC"/>
</dbReference>
<dbReference type="PANTHER" id="PTHR47992">
    <property type="entry name" value="PROTEIN PHOSPHATASE"/>
    <property type="match status" value="1"/>
</dbReference>
<evidence type="ECO:0000313" key="3">
    <source>
        <dbReference type="EMBL" id="MFD1719513.1"/>
    </source>
</evidence>
<dbReference type="Gene3D" id="3.60.40.10">
    <property type="entry name" value="PPM-type phosphatase domain"/>
    <property type="match status" value="1"/>
</dbReference>
<evidence type="ECO:0000313" key="4">
    <source>
        <dbReference type="Proteomes" id="UP001597277"/>
    </source>
</evidence>
<keyword evidence="4" id="KW-1185">Reference proteome</keyword>
<dbReference type="Proteomes" id="UP001597277">
    <property type="component" value="Unassembled WGS sequence"/>
</dbReference>
<feature type="region of interest" description="Disordered" evidence="1">
    <location>
        <begin position="255"/>
        <end position="290"/>
    </location>
</feature>
<sequence length="290" mass="30533">MNDGQKERTLTQWGVASDAGGRRSVNEDAAFAQDPVFVVADGMGGHARGEMASQTVVDAFRALAGAERPVTAERVVEAVREAEDNIRRTMLEETVAGWVETDGRDPVAGTTAAGAVLTEQDGELYWLVLNVGDSRVYRFSAGRLQQVTVDHSLVQEMIDAGTIDPAEARVHPRRNVITRAIGTGPDSEVDFWMLRVQAGERLLICTDGLTGELSDDAIAAVLATVGDAGDAASTLVRHAVTGGASDNVTAVVVDAPDDVGDEDTTARTPGAAEEDEDDVSMTLPGEGSRA</sequence>
<dbReference type="InterPro" id="IPR015655">
    <property type="entry name" value="PP2C"/>
</dbReference>
<dbReference type="SUPFAM" id="SSF81606">
    <property type="entry name" value="PP2C-like"/>
    <property type="match status" value="1"/>
</dbReference>
<organism evidence="3 4">
    <name type="scientific">Georgenia deserti</name>
    <dbReference type="NCBI Taxonomy" id="2093781"/>
    <lineage>
        <taxon>Bacteria</taxon>
        <taxon>Bacillati</taxon>
        <taxon>Actinomycetota</taxon>
        <taxon>Actinomycetes</taxon>
        <taxon>Micrococcales</taxon>
        <taxon>Bogoriellaceae</taxon>
        <taxon>Georgenia</taxon>
    </lineage>
</organism>
<gene>
    <name evidence="3" type="ORF">ACFSE6_16835</name>
</gene>
<dbReference type="SMART" id="SM00331">
    <property type="entry name" value="PP2C_SIG"/>
    <property type="match status" value="1"/>
</dbReference>
<dbReference type="SMART" id="SM00332">
    <property type="entry name" value="PP2Cc"/>
    <property type="match status" value="1"/>
</dbReference>
<accession>A0ABW4L7U6</accession>
<name>A0ABW4L7U6_9MICO</name>
<dbReference type="InterPro" id="IPR036457">
    <property type="entry name" value="PPM-type-like_dom_sf"/>
</dbReference>
<dbReference type="Pfam" id="PF13672">
    <property type="entry name" value="PP2C_2"/>
    <property type="match status" value="1"/>
</dbReference>
<dbReference type="EMBL" id="JBHUEE010000010">
    <property type="protein sequence ID" value="MFD1719513.1"/>
    <property type="molecule type" value="Genomic_DNA"/>
</dbReference>
<dbReference type="PROSITE" id="PS51746">
    <property type="entry name" value="PPM_2"/>
    <property type="match status" value="1"/>
</dbReference>
<feature type="domain" description="PPM-type phosphatase" evidence="2">
    <location>
        <begin position="12"/>
        <end position="255"/>
    </location>
</feature>